<protein>
    <submittedName>
        <fullName evidence="1">Uncharacterized protein</fullName>
    </submittedName>
</protein>
<dbReference type="EMBL" id="PUHW01000319">
    <property type="protein sequence ID" value="KAG0687077.1"/>
    <property type="molecule type" value="Genomic_DNA"/>
</dbReference>
<accession>A0A9P7BCL9</accession>
<sequence>MEEATMAGPIIAATESDHDSDDTLCGGVEISKLTNTDNLFTMEFLNWKRNDKITFNKQSSYWERYEILEDKFLLKMESGLSYIDNLIAIQAIFPAIEKRTKNSKILKPLNFLIKQVAKVYIIMILIYMKRFLLRLRKINKLITLVKTESRIIKRNFLMKDSNINEYHEKFLKVLYTEKIKAIIEIVGYLNDLLLNLSLVTKRFKLGKLMGKFVGFISWIVNMYRLCRDESQDIKNENMIKELQVRFGV</sequence>
<keyword evidence="2" id="KW-1185">Reference proteome</keyword>
<proteinExistence type="predicted"/>
<dbReference type="Proteomes" id="UP000697127">
    <property type="component" value="Unassembled WGS sequence"/>
</dbReference>
<organism evidence="1 2">
    <name type="scientific">Pichia californica</name>
    <dbReference type="NCBI Taxonomy" id="460514"/>
    <lineage>
        <taxon>Eukaryota</taxon>
        <taxon>Fungi</taxon>
        <taxon>Dikarya</taxon>
        <taxon>Ascomycota</taxon>
        <taxon>Saccharomycotina</taxon>
        <taxon>Pichiomycetes</taxon>
        <taxon>Pichiales</taxon>
        <taxon>Pichiaceae</taxon>
        <taxon>Pichia</taxon>
    </lineage>
</organism>
<comment type="caution">
    <text evidence="1">The sequence shown here is derived from an EMBL/GenBank/DDBJ whole genome shotgun (WGS) entry which is preliminary data.</text>
</comment>
<gene>
    <name evidence="1" type="ORF">C6P40_002902</name>
</gene>
<dbReference type="OrthoDB" id="3993572at2759"/>
<dbReference type="AlphaFoldDB" id="A0A9P7BCL9"/>
<reference evidence="1" key="1">
    <citation type="submission" date="2020-11" db="EMBL/GenBank/DDBJ databases">
        <title>Kefir isolates.</title>
        <authorList>
            <person name="Marcisauskas S."/>
            <person name="Kim Y."/>
            <person name="Blasche S."/>
        </authorList>
    </citation>
    <scope>NUCLEOTIDE SEQUENCE</scope>
    <source>
        <strain evidence="1">Olga-1</strain>
    </source>
</reference>
<evidence type="ECO:0000313" key="2">
    <source>
        <dbReference type="Proteomes" id="UP000697127"/>
    </source>
</evidence>
<evidence type="ECO:0000313" key="1">
    <source>
        <dbReference type="EMBL" id="KAG0687077.1"/>
    </source>
</evidence>
<name>A0A9P7BCL9_9ASCO</name>